<dbReference type="InterPro" id="IPR027417">
    <property type="entry name" value="P-loop_NTPase"/>
</dbReference>
<reference evidence="7" key="1">
    <citation type="submission" date="2018-11" db="EMBL/GenBank/DDBJ databases">
        <authorList>
            <person name="Alioto T."/>
            <person name="Alioto T."/>
        </authorList>
    </citation>
    <scope>NUCLEOTIDE SEQUENCE</scope>
</reference>
<dbReference type="EC" id="2.3.1.225" evidence="7"/>
<feature type="coiled-coil region" evidence="4">
    <location>
        <begin position="16"/>
        <end position="61"/>
    </location>
</feature>
<feature type="region of interest" description="Disordered" evidence="5">
    <location>
        <begin position="389"/>
        <end position="415"/>
    </location>
</feature>
<dbReference type="PROSITE" id="PS50017">
    <property type="entry name" value="DEATH_DOMAIN"/>
    <property type="match status" value="1"/>
</dbReference>
<keyword evidence="2 3" id="KW-0040">ANK repeat</keyword>
<dbReference type="SUPFAM" id="SSF48403">
    <property type="entry name" value="Ankyrin repeat"/>
    <property type="match status" value="1"/>
</dbReference>
<dbReference type="Gene3D" id="3.40.50.300">
    <property type="entry name" value="P-loop containing nucleotide triphosphate hydrolases"/>
    <property type="match status" value="1"/>
</dbReference>
<dbReference type="InterPro" id="IPR000488">
    <property type="entry name" value="Death_dom"/>
</dbReference>
<name>A0A8B6DBL6_MYTGA</name>
<evidence type="ECO:0000313" key="8">
    <source>
        <dbReference type="Proteomes" id="UP000596742"/>
    </source>
</evidence>
<keyword evidence="1" id="KW-0677">Repeat</keyword>
<dbReference type="PANTHER" id="PTHR24124:SF8">
    <property type="entry name" value="OCA DOMAIN-CONTAINING PROTEIN"/>
    <property type="match status" value="1"/>
</dbReference>
<dbReference type="Pfam" id="PF12796">
    <property type="entry name" value="Ank_2"/>
    <property type="match status" value="1"/>
</dbReference>
<feature type="repeat" description="ANK" evidence="3">
    <location>
        <begin position="315"/>
        <end position="347"/>
    </location>
</feature>
<dbReference type="PROSITE" id="PS50297">
    <property type="entry name" value="ANK_REP_REGION"/>
    <property type="match status" value="6"/>
</dbReference>
<feature type="compositionally biased region" description="Polar residues" evidence="5">
    <location>
        <begin position="527"/>
        <end position="554"/>
    </location>
</feature>
<dbReference type="OrthoDB" id="539213at2759"/>
<evidence type="ECO:0000313" key="7">
    <source>
        <dbReference type="EMBL" id="VDI16331.1"/>
    </source>
</evidence>
<comment type="caution">
    <text evidence="7">The sequence shown here is derived from an EMBL/GenBank/DDBJ whole genome shotgun (WGS) entry which is preliminary data.</text>
</comment>
<dbReference type="Gene3D" id="1.25.40.20">
    <property type="entry name" value="Ankyrin repeat-containing domain"/>
    <property type="match status" value="1"/>
</dbReference>
<dbReference type="PRINTS" id="PR01415">
    <property type="entry name" value="ANKYRIN"/>
</dbReference>
<dbReference type="GO" id="GO:0005634">
    <property type="term" value="C:nucleus"/>
    <property type="evidence" value="ECO:0007669"/>
    <property type="project" value="TreeGrafter"/>
</dbReference>
<dbReference type="EMBL" id="UYJE01003077">
    <property type="protein sequence ID" value="VDI16331.1"/>
    <property type="molecule type" value="Genomic_DNA"/>
</dbReference>
<feature type="repeat" description="ANK" evidence="3">
    <location>
        <begin position="249"/>
        <end position="281"/>
    </location>
</feature>
<dbReference type="GO" id="GO:0007165">
    <property type="term" value="P:signal transduction"/>
    <property type="evidence" value="ECO:0007669"/>
    <property type="project" value="InterPro"/>
</dbReference>
<evidence type="ECO:0000259" key="6">
    <source>
        <dbReference type="PROSITE" id="PS50017"/>
    </source>
</evidence>
<evidence type="ECO:0000256" key="2">
    <source>
        <dbReference type="ARBA" id="ARBA00023043"/>
    </source>
</evidence>
<dbReference type="GO" id="GO:0010468">
    <property type="term" value="P:regulation of gene expression"/>
    <property type="evidence" value="ECO:0007669"/>
    <property type="project" value="TreeGrafter"/>
</dbReference>
<keyword evidence="7" id="KW-0012">Acyltransferase</keyword>
<protein>
    <submittedName>
        <fullName evidence="7">Palmitoyltransferase ZDHHC13/17</fullName>
        <ecNumber evidence="7">2.3.1.225</ecNumber>
    </submittedName>
</protein>
<feature type="compositionally biased region" description="Basic and acidic residues" evidence="5">
    <location>
        <begin position="389"/>
        <end position="400"/>
    </location>
</feature>
<organism evidence="7 8">
    <name type="scientific">Mytilus galloprovincialis</name>
    <name type="common">Mediterranean mussel</name>
    <dbReference type="NCBI Taxonomy" id="29158"/>
    <lineage>
        <taxon>Eukaryota</taxon>
        <taxon>Metazoa</taxon>
        <taxon>Spiralia</taxon>
        <taxon>Lophotrochozoa</taxon>
        <taxon>Mollusca</taxon>
        <taxon>Bivalvia</taxon>
        <taxon>Autobranchia</taxon>
        <taxon>Pteriomorphia</taxon>
        <taxon>Mytilida</taxon>
        <taxon>Mytiloidea</taxon>
        <taxon>Mytilidae</taxon>
        <taxon>Mytilinae</taxon>
        <taxon>Mytilus</taxon>
    </lineage>
</organism>
<sequence length="1334" mass="151091">MQYKIDDIETEDSKTFAELKQKQTNLRQKLNNMTKAKDILRNDLNETRSKLQKDMERTVQSLRIEFEDHIARLKLTTERVKTHRTNLEQTIKIYLTQNGVSLLRVAKDKAIIEILIEKGINVNSLDVNEKTPLDLLEDYFSQCWPGQISKGDSSLHLVSMKGNMTQVTALVSLGANVSARTTKGETPLHQAIRNKNGSMVNCLIHLGADVSASNTEGDTPLHLCARYGYLDICESLIVLGANIFATNSKGETPLYQAILKNKDAMVERLINLGANVSASDSEGDTALHKSASYGNIDMVERLIGLGADVSATNKKGDTPIHQSARNGQLNTVGLLKLLGANVLATNNEGKTPKDVAGEAMMAKTKLSTVDRYHSLLKYLQKEMDSMDNTKKQLHVTDTKKRNGSKQSNSNNSAQACVSKEKDCQLPWLVDADDFQRMLSHGEYRSYENRLSLGSGPCRAGKSTLASVLIGEKIPQKWISTDGLVIFFGRNGIDIENEKMVPLKKGERGHGVIAKILRGAPDVRKTSGMVTQGHTSSLSKQIHASSTDTTDGASQAKTLQRCKDTINISKHELGHDKLLSVAKPDQKNLSTDILNERTSSAPTEIQTLEFQKLQLQTDILEEVRNRQYKIQIAPSDLIDFGGQKSYDMTHQLFIQHTGSFLLMFDGRYGLHEEIDGVTAKDVLKHWVDSVLAYIEDTADIMPMIMFAATHRDQCESNAAELKKHFIKDINEIFYKHEKKHHIYLETVYFINGLDKNDAEIRRLTNQVVQFAMKQLSWGQRRPMQWVPLELQIANMRMKHVHIITKEDLHSVNKLNNDLALNESQLNDFLLVQHSLGKLMYYNLSGLDKFIVIHPPTMVNILRSFVTDEKFVPVDHRLKSILIKMKESGQICKTNLLKLWQQSHVHTYMPDDVTKEFVTKLLIHLDILIIPKAFTHTNDVYLVPCMIKAIRPSDFNSIDRQGEQTIYLRYSLARHSIPTALAYKIIGASLNVWPLKNDSKPCLYQKAAIFNVSEDNELRIWLEDNRVMVCMTHKKSLHLSPDVAASVQECLTKNLESCLLFHYNSFGKRTKSIFLSELYTLEVGIQCGNNICYISSPKVMKKDSFQCNHGNRGTKHDTRYLKYWFFDRSQEKCRRGCQGLSMDELKTEPSDKHLVRLVSQMGISSFKDFFIHLGMEGREWENTIDMYEGHSAYGKMAMALHKWKLSGSKSTFKDLAEALTKVNLDKHIICQVLREKSKPVADYNHQDTPTDQDLKELSKQIGNCPLQLGIELGLSFREVEQSLFSFPRDLSGLVEDILMTWKKKSKIKTIHSLVMALERVNAGGLKYKFTCTKYKN</sequence>
<feature type="region of interest" description="Disordered" evidence="5">
    <location>
        <begin position="524"/>
        <end position="554"/>
    </location>
</feature>
<dbReference type="PROSITE" id="PS50088">
    <property type="entry name" value="ANK_REPEAT"/>
    <property type="match status" value="6"/>
</dbReference>
<keyword evidence="7" id="KW-0808">Transferase</keyword>
<dbReference type="InterPro" id="IPR011029">
    <property type="entry name" value="DEATH-like_dom_sf"/>
</dbReference>
<gene>
    <name evidence="7" type="ORF">MGAL_10B051329</name>
</gene>
<feature type="repeat" description="ANK" evidence="3">
    <location>
        <begin position="183"/>
        <end position="215"/>
    </location>
</feature>
<dbReference type="Gene3D" id="1.10.533.10">
    <property type="entry name" value="Death Domain, Fas"/>
    <property type="match status" value="2"/>
</dbReference>
<dbReference type="InterPro" id="IPR002110">
    <property type="entry name" value="Ankyrin_rpt"/>
</dbReference>
<dbReference type="SUPFAM" id="SSF52540">
    <property type="entry name" value="P-loop containing nucleoside triphosphate hydrolases"/>
    <property type="match status" value="1"/>
</dbReference>
<dbReference type="Pfam" id="PF00023">
    <property type="entry name" value="Ank"/>
    <property type="match status" value="1"/>
</dbReference>
<dbReference type="SMART" id="SM00248">
    <property type="entry name" value="ANK"/>
    <property type="match status" value="7"/>
</dbReference>
<proteinExistence type="predicted"/>
<evidence type="ECO:0000256" key="1">
    <source>
        <dbReference type="ARBA" id="ARBA00022737"/>
    </source>
</evidence>
<accession>A0A8B6DBL6</accession>
<dbReference type="GO" id="GO:0019706">
    <property type="term" value="F:protein-cysteine S-palmitoyltransferase activity"/>
    <property type="evidence" value="ECO:0007669"/>
    <property type="project" value="UniProtKB-EC"/>
</dbReference>
<dbReference type="InterPro" id="IPR036770">
    <property type="entry name" value="Ankyrin_rpt-contain_sf"/>
</dbReference>
<dbReference type="PANTHER" id="PTHR24124">
    <property type="entry name" value="ANKYRIN REPEAT FAMILY A"/>
    <property type="match status" value="1"/>
</dbReference>
<dbReference type="Proteomes" id="UP000596742">
    <property type="component" value="Unassembled WGS sequence"/>
</dbReference>
<feature type="repeat" description="ANK" evidence="3">
    <location>
        <begin position="216"/>
        <end position="248"/>
    </location>
</feature>
<evidence type="ECO:0000256" key="5">
    <source>
        <dbReference type="SAM" id="MobiDB-lite"/>
    </source>
</evidence>
<feature type="repeat" description="ANK" evidence="3">
    <location>
        <begin position="150"/>
        <end position="182"/>
    </location>
</feature>
<keyword evidence="8" id="KW-1185">Reference proteome</keyword>
<evidence type="ECO:0000256" key="3">
    <source>
        <dbReference type="PROSITE-ProRule" id="PRU00023"/>
    </source>
</evidence>
<feature type="domain" description="Death" evidence="6">
    <location>
        <begin position="1265"/>
        <end position="1319"/>
    </location>
</feature>
<feature type="repeat" description="ANK" evidence="3">
    <location>
        <begin position="282"/>
        <end position="314"/>
    </location>
</feature>
<keyword evidence="4" id="KW-0175">Coiled coil</keyword>
<evidence type="ECO:0000256" key="4">
    <source>
        <dbReference type="SAM" id="Coils"/>
    </source>
</evidence>
<dbReference type="Pfam" id="PF13637">
    <property type="entry name" value="Ank_4"/>
    <property type="match status" value="1"/>
</dbReference>